<dbReference type="AlphaFoldDB" id="A0A8S4S4X0"/>
<comment type="caution">
    <text evidence="1">The sequence shown here is derived from an EMBL/GenBank/DDBJ whole genome shotgun (WGS) entry which is preliminary data.</text>
</comment>
<evidence type="ECO:0000313" key="1">
    <source>
        <dbReference type="EMBL" id="CAH2245147.1"/>
    </source>
</evidence>
<gene>
    <name evidence="1" type="primary">jg16717</name>
    <name evidence="1" type="ORF">PAEG_LOCUS20997</name>
</gene>
<dbReference type="Proteomes" id="UP000838756">
    <property type="component" value="Unassembled WGS sequence"/>
</dbReference>
<dbReference type="EMBL" id="CAKXAJ010025896">
    <property type="protein sequence ID" value="CAH2245147.1"/>
    <property type="molecule type" value="Genomic_DNA"/>
</dbReference>
<keyword evidence="2" id="KW-1185">Reference proteome</keyword>
<protein>
    <submittedName>
        <fullName evidence="1">Jg16717 protein</fullName>
    </submittedName>
</protein>
<accession>A0A8S4S4X0</accession>
<evidence type="ECO:0000313" key="2">
    <source>
        <dbReference type="Proteomes" id="UP000838756"/>
    </source>
</evidence>
<organism evidence="1 2">
    <name type="scientific">Pararge aegeria aegeria</name>
    <dbReference type="NCBI Taxonomy" id="348720"/>
    <lineage>
        <taxon>Eukaryota</taxon>
        <taxon>Metazoa</taxon>
        <taxon>Ecdysozoa</taxon>
        <taxon>Arthropoda</taxon>
        <taxon>Hexapoda</taxon>
        <taxon>Insecta</taxon>
        <taxon>Pterygota</taxon>
        <taxon>Neoptera</taxon>
        <taxon>Endopterygota</taxon>
        <taxon>Lepidoptera</taxon>
        <taxon>Glossata</taxon>
        <taxon>Ditrysia</taxon>
        <taxon>Papilionoidea</taxon>
        <taxon>Nymphalidae</taxon>
        <taxon>Satyrinae</taxon>
        <taxon>Satyrini</taxon>
        <taxon>Parargina</taxon>
        <taxon>Pararge</taxon>
    </lineage>
</organism>
<sequence>MGVDNDLHPLEKRIEENEYGEKFRELISLAIATISNCSCYYYILFDGIDSPNIAGHSHSDVATGKKMPVGAVGRDPAFCVQCRGFDSHNWKKIHILGGIAGTEPASFRGSSWQPPEACQTPCQDPAADLLLEYPVT</sequence>
<reference evidence="1" key="1">
    <citation type="submission" date="2022-03" db="EMBL/GenBank/DDBJ databases">
        <authorList>
            <person name="Lindestad O."/>
        </authorList>
    </citation>
    <scope>NUCLEOTIDE SEQUENCE</scope>
</reference>
<proteinExistence type="predicted"/>
<name>A0A8S4S4X0_9NEOP</name>